<protein>
    <submittedName>
        <fullName evidence="2">Uncharacterized protein</fullName>
    </submittedName>
</protein>
<proteinExistence type="predicted"/>
<dbReference type="Proteomes" id="UP000714915">
    <property type="component" value="Unassembled WGS sequence"/>
</dbReference>
<dbReference type="AlphaFoldDB" id="A0A955LA34"/>
<name>A0A955LA34_9BACT</name>
<comment type="caution">
    <text evidence="2">The sequence shown here is derived from an EMBL/GenBank/DDBJ whole genome shotgun (WGS) entry which is preliminary data.</text>
</comment>
<dbReference type="EMBL" id="JAGQLF010000020">
    <property type="protein sequence ID" value="MCA9386843.1"/>
    <property type="molecule type" value="Genomic_DNA"/>
</dbReference>
<gene>
    <name evidence="2" type="ORF">KC669_02290</name>
</gene>
<sequence>MNDFPETTGDVSNPPSLCEICLENYRLGQDFLNEGLMKPEEVKSLSSCTRLKSMCIDTLSIFIQRLQSKMENTKSGLTIGTDEILDIFTATRQEAIFNPLGKVDGDACIYLGPIAWHFSRFLLLEAASPPVMDKIFSDMVEIFSTNDTKSTVVKAMYKKFGFNDDDSEIERLVFEHNIDTVLKDPMLSEMEKLRLCLRNSIFDPYVQRAVSVLNIKINRISKNIISKLYDLPDINTNLDQDILYQLNYIFLDSNTALFQEKLHELATRISVLGLSGDNEYVVNIAKALGSIAETDTDEYTESKTKPTHPGFAEA</sequence>
<evidence type="ECO:0000256" key="1">
    <source>
        <dbReference type="SAM" id="MobiDB-lite"/>
    </source>
</evidence>
<evidence type="ECO:0000313" key="3">
    <source>
        <dbReference type="Proteomes" id="UP000714915"/>
    </source>
</evidence>
<reference evidence="2" key="1">
    <citation type="submission" date="2020-04" db="EMBL/GenBank/DDBJ databases">
        <authorList>
            <person name="Zhang T."/>
        </authorList>
    </citation>
    <scope>NUCLEOTIDE SEQUENCE</scope>
    <source>
        <strain evidence="2">HKST-UBA09</strain>
    </source>
</reference>
<evidence type="ECO:0000313" key="2">
    <source>
        <dbReference type="EMBL" id="MCA9386843.1"/>
    </source>
</evidence>
<reference evidence="2" key="2">
    <citation type="journal article" date="2021" name="Microbiome">
        <title>Successional dynamics and alternative stable states in a saline activated sludge microbial community over 9 years.</title>
        <authorList>
            <person name="Wang Y."/>
            <person name="Ye J."/>
            <person name="Ju F."/>
            <person name="Liu L."/>
            <person name="Boyd J.A."/>
            <person name="Deng Y."/>
            <person name="Parks D.H."/>
            <person name="Jiang X."/>
            <person name="Yin X."/>
            <person name="Woodcroft B.J."/>
            <person name="Tyson G.W."/>
            <person name="Hugenholtz P."/>
            <person name="Polz M.F."/>
            <person name="Zhang T."/>
        </authorList>
    </citation>
    <scope>NUCLEOTIDE SEQUENCE</scope>
    <source>
        <strain evidence="2">HKST-UBA09</strain>
    </source>
</reference>
<accession>A0A955LA34</accession>
<feature type="region of interest" description="Disordered" evidence="1">
    <location>
        <begin position="295"/>
        <end position="314"/>
    </location>
</feature>
<organism evidence="2 3">
    <name type="scientific">Candidatus Dojkabacteria bacterium</name>
    <dbReference type="NCBI Taxonomy" id="2099670"/>
    <lineage>
        <taxon>Bacteria</taxon>
        <taxon>Candidatus Dojkabacteria</taxon>
    </lineage>
</organism>